<feature type="region of interest" description="Disordered" evidence="1">
    <location>
        <begin position="57"/>
        <end position="81"/>
    </location>
</feature>
<evidence type="ECO:0000313" key="3">
    <source>
        <dbReference type="EMBL" id="CNV33417.1"/>
    </source>
</evidence>
<dbReference type="EMBL" id="CQPC01000029">
    <property type="protein sequence ID" value="CNU28903.1"/>
    <property type="molecule type" value="Genomic_DNA"/>
</dbReference>
<sequence>MAFIDKPHTEAEFKGIIISRNRRYGKNLSGADIPYGHHFVANLRPDGGIFRRLHITSGQGSQHITGEKEQQDKNNAHNHIS</sequence>
<evidence type="ECO:0000313" key="4">
    <source>
        <dbReference type="Proteomes" id="UP000039541"/>
    </source>
</evidence>
<name>A0A655ESL2_SALET</name>
<dbReference type="AlphaFoldDB" id="A0A655ESL2"/>
<organism evidence="3 5">
    <name type="scientific">Salmonella enterica subsp. enterica serovar Bovismorbificans</name>
    <dbReference type="NCBI Taxonomy" id="58097"/>
    <lineage>
        <taxon>Bacteria</taxon>
        <taxon>Pseudomonadati</taxon>
        <taxon>Pseudomonadota</taxon>
        <taxon>Gammaproteobacteria</taxon>
        <taxon>Enterobacterales</taxon>
        <taxon>Enterobacteriaceae</taxon>
        <taxon>Salmonella</taxon>
    </lineage>
</organism>
<reference evidence="4 5" key="1">
    <citation type="submission" date="2015-03" db="EMBL/GenBank/DDBJ databases">
        <authorList>
            <consortium name="Pathogen Informatics"/>
        </authorList>
    </citation>
    <scope>NUCLEOTIDE SEQUENCE [LARGE SCALE GENOMIC DNA]</scope>
    <source>
        <strain evidence="2 4">3476</strain>
        <strain evidence="3 5">A1104</strain>
    </source>
</reference>
<gene>
    <name evidence="3" type="ORF">ERS008198_05090</name>
    <name evidence="2" type="ORF">ERS008202_02379</name>
</gene>
<dbReference type="Proteomes" id="UP000039541">
    <property type="component" value="Unassembled WGS sequence"/>
</dbReference>
<dbReference type="EMBL" id="CQPA01000107">
    <property type="protein sequence ID" value="CNV33417.1"/>
    <property type="molecule type" value="Genomic_DNA"/>
</dbReference>
<proteinExistence type="predicted"/>
<evidence type="ECO:0000313" key="2">
    <source>
        <dbReference type="EMBL" id="CNU28903.1"/>
    </source>
</evidence>
<evidence type="ECO:0000313" key="5">
    <source>
        <dbReference type="Proteomes" id="UP000041314"/>
    </source>
</evidence>
<feature type="compositionally biased region" description="Basic and acidic residues" evidence="1">
    <location>
        <begin position="65"/>
        <end position="75"/>
    </location>
</feature>
<protein>
    <submittedName>
        <fullName evidence="3">Uncharacterized protein</fullName>
    </submittedName>
</protein>
<evidence type="ECO:0000256" key="1">
    <source>
        <dbReference type="SAM" id="MobiDB-lite"/>
    </source>
</evidence>
<accession>A0A655ESL2</accession>
<dbReference type="Proteomes" id="UP000041314">
    <property type="component" value="Unassembled WGS sequence"/>
</dbReference>